<evidence type="ECO:0000313" key="2">
    <source>
        <dbReference type="EMBL" id="CAH2090730.1"/>
    </source>
</evidence>
<dbReference type="SUPFAM" id="SSF56112">
    <property type="entry name" value="Protein kinase-like (PK-like)"/>
    <property type="match status" value="1"/>
</dbReference>
<organism evidence="2 3">
    <name type="scientific">Euphydryas editha</name>
    <name type="common">Edith's checkerspot</name>
    <dbReference type="NCBI Taxonomy" id="104508"/>
    <lineage>
        <taxon>Eukaryota</taxon>
        <taxon>Metazoa</taxon>
        <taxon>Ecdysozoa</taxon>
        <taxon>Arthropoda</taxon>
        <taxon>Hexapoda</taxon>
        <taxon>Insecta</taxon>
        <taxon>Pterygota</taxon>
        <taxon>Neoptera</taxon>
        <taxon>Endopterygota</taxon>
        <taxon>Lepidoptera</taxon>
        <taxon>Glossata</taxon>
        <taxon>Ditrysia</taxon>
        <taxon>Papilionoidea</taxon>
        <taxon>Nymphalidae</taxon>
        <taxon>Nymphalinae</taxon>
        <taxon>Euphydryas</taxon>
    </lineage>
</organism>
<gene>
    <name evidence="2" type="ORF">EEDITHA_LOCUS6658</name>
</gene>
<dbReference type="PANTHER" id="PTHR11012:SF30">
    <property type="entry name" value="PROTEIN KINASE-LIKE DOMAIN-CONTAINING"/>
    <property type="match status" value="1"/>
</dbReference>
<name>A0AAU9TU96_EUPED</name>
<sequence>MEALQVLKPSSQESVMKLIEKTNFIQYDMVIKCLDVNGQNILGKLYEINIKGKTITCDKEINIFLKEKIVLKTMKFFDTDQLYANELFMYKEISRIFTSVQDQANIPPEDRYKFPRFYAESNNEVIILENLSKKGFRVYNKNEPVPLKFVELGVQAIAKLHALSFVIENKMPDFFEEKIKVLVNRMNFDEDIGEMMQNVCEYVANLYEDETKTKIKNYVPVLLDKLPKYLRDKTDISTICHSDYKKYNIMIRIINGDPVEVIPVDYQLTDYGCPMRDLLLFLFSTTDQQFRKKHLNDLKELYFETLSRFLKYFDMDVEIVYPRKKFEKIYTEWLDFGLMMTLLVSIALYAPDTGLDLENLSCKQLPFCPNKTFDHAIRGLIDDYVQWGIL</sequence>
<reference evidence="2" key="1">
    <citation type="submission" date="2022-03" db="EMBL/GenBank/DDBJ databases">
        <authorList>
            <person name="Tunstrom K."/>
        </authorList>
    </citation>
    <scope>NUCLEOTIDE SEQUENCE</scope>
</reference>
<evidence type="ECO:0000259" key="1">
    <source>
        <dbReference type="SMART" id="SM00587"/>
    </source>
</evidence>
<dbReference type="Proteomes" id="UP001153954">
    <property type="component" value="Unassembled WGS sequence"/>
</dbReference>
<dbReference type="InterPro" id="IPR011009">
    <property type="entry name" value="Kinase-like_dom_sf"/>
</dbReference>
<dbReference type="InterPro" id="IPR008271">
    <property type="entry name" value="Ser/Thr_kinase_AS"/>
</dbReference>
<dbReference type="AlphaFoldDB" id="A0AAU9TU96"/>
<keyword evidence="3" id="KW-1185">Reference proteome</keyword>
<comment type="caution">
    <text evidence="2">The sequence shown here is derived from an EMBL/GenBank/DDBJ whole genome shotgun (WGS) entry which is preliminary data.</text>
</comment>
<accession>A0AAU9TU96</accession>
<dbReference type="Pfam" id="PF02958">
    <property type="entry name" value="EcKL"/>
    <property type="match status" value="1"/>
</dbReference>
<evidence type="ECO:0000313" key="3">
    <source>
        <dbReference type="Proteomes" id="UP001153954"/>
    </source>
</evidence>
<proteinExistence type="predicted"/>
<dbReference type="InterPro" id="IPR015897">
    <property type="entry name" value="CHK_kinase-like"/>
</dbReference>
<dbReference type="EMBL" id="CAKOGL010000010">
    <property type="protein sequence ID" value="CAH2090730.1"/>
    <property type="molecule type" value="Genomic_DNA"/>
</dbReference>
<protein>
    <recommendedName>
        <fullName evidence="1">CHK kinase-like domain-containing protein</fullName>
    </recommendedName>
</protein>
<dbReference type="GO" id="GO:0004672">
    <property type="term" value="F:protein kinase activity"/>
    <property type="evidence" value="ECO:0007669"/>
    <property type="project" value="InterPro"/>
</dbReference>
<dbReference type="InterPro" id="IPR004119">
    <property type="entry name" value="EcKL"/>
</dbReference>
<dbReference type="PANTHER" id="PTHR11012">
    <property type="entry name" value="PROTEIN KINASE-LIKE DOMAIN-CONTAINING"/>
    <property type="match status" value="1"/>
</dbReference>
<dbReference type="Gene3D" id="3.90.1200.10">
    <property type="match status" value="1"/>
</dbReference>
<feature type="domain" description="CHK kinase-like" evidence="1">
    <location>
        <begin position="126"/>
        <end position="312"/>
    </location>
</feature>
<dbReference type="SMART" id="SM00587">
    <property type="entry name" value="CHK"/>
    <property type="match status" value="1"/>
</dbReference>
<dbReference type="PROSITE" id="PS00108">
    <property type="entry name" value="PROTEIN_KINASE_ST"/>
    <property type="match status" value="1"/>
</dbReference>